<evidence type="ECO:0000256" key="1">
    <source>
        <dbReference type="SAM" id="SignalP"/>
    </source>
</evidence>
<dbReference type="EMBL" id="JBBMFR010000012">
    <property type="protein sequence ID" value="MEQ2397784.1"/>
    <property type="molecule type" value="Genomic_DNA"/>
</dbReference>
<organism evidence="2 3">
    <name type="scientific">Bifidobacterium hominis</name>
    <dbReference type="NCBI Taxonomy" id="3133177"/>
    <lineage>
        <taxon>Bacteria</taxon>
        <taxon>Bacillati</taxon>
        <taxon>Actinomycetota</taxon>
        <taxon>Actinomycetes</taxon>
        <taxon>Bifidobacteriales</taxon>
        <taxon>Bifidobacteriaceae</taxon>
        <taxon>Bifidobacterium</taxon>
    </lineage>
</organism>
<protein>
    <submittedName>
        <fullName evidence="2">Uncharacterized protein</fullName>
    </submittedName>
</protein>
<comment type="caution">
    <text evidence="2">The sequence shown here is derived from an EMBL/GenBank/DDBJ whole genome shotgun (WGS) entry which is preliminary data.</text>
</comment>
<keyword evidence="1" id="KW-0732">Signal</keyword>
<dbReference type="PROSITE" id="PS51257">
    <property type="entry name" value="PROKAR_LIPOPROTEIN"/>
    <property type="match status" value="1"/>
</dbReference>
<reference evidence="2 3" key="1">
    <citation type="submission" date="2024-03" db="EMBL/GenBank/DDBJ databases">
        <title>Human intestinal bacterial collection.</title>
        <authorList>
            <person name="Pauvert C."/>
            <person name="Hitch T.C.A."/>
            <person name="Clavel T."/>
        </authorList>
    </citation>
    <scope>NUCLEOTIDE SEQUENCE [LARGE SCALE GENOMIC DNA]</scope>
    <source>
        <strain evidence="2 3">CLA-AA-H311</strain>
    </source>
</reference>
<dbReference type="Proteomes" id="UP001462554">
    <property type="component" value="Unassembled WGS sequence"/>
</dbReference>
<feature type="signal peptide" evidence="1">
    <location>
        <begin position="1"/>
        <end position="23"/>
    </location>
</feature>
<dbReference type="RefSeq" id="WP_349077251.1">
    <property type="nucleotide sequence ID" value="NZ_JBBMFR010000012.1"/>
</dbReference>
<proteinExistence type="predicted"/>
<accession>A0ABV1CCS2</accession>
<gene>
    <name evidence="2" type="ORF">WMO36_07910</name>
</gene>
<sequence>MKQGVITRTCAVAAALAMGVSLAACGGGSSADSDKGHVYFMNNKAEVVDQYKQLAEMYTEKPVCRWTCRPVRPTHTMRP</sequence>
<evidence type="ECO:0000313" key="2">
    <source>
        <dbReference type="EMBL" id="MEQ2397784.1"/>
    </source>
</evidence>
<evidence type="ECO:0000313" key="3">
    <source>
        <dbReference type="Proteomes" id="UP001462554"/>
    </source>
</evidence>
<feature type="chain" id="PRO_5047536481" evidence="1">
    <location>
        <begin position="24"/>
        <end position="79"/>
    </location>
</feature>
<name>A0ABV1CCS2_9BIFI</name>
<keyword evidence="3" id="KW-1185">Reference proteome</keyword>